<organism evidence="1 2">
    <name type="scientific">Chaetomium tenue</name>
    <dbReference type="NCBI Taxonomy" id="1854479"/>
    <lineage>
        <taxon>Eukaryota</taxon>
        <taxon>Fungi</taxon>
        <taxon>Dikarya</taxon>
        <taxon>Ascomycota</taxon>
        <taxon>Pezizomycotina</taxon>
        <taxon>Sordariomycetes</taxon>
        <taxon>Sordariomycetidae</taxon>
        <taxon>Sordariales</taxon>
        <taxon>Chaetomiaceae</taxon>
        <taxon>Chaetomium</taxon>
    </lineage>
</organism>
<accession>A0ACB7NZT3</accession>
<proteinExistence type="predicted"/>
<dbReference type="EMBL" id="JAGIZQ010000006">
    <property type="protein sequence ID" value="KAH6622795.1"/>
    <property type="molecule type" value="Genomic_DNA"/>
</dbReference>
<name>A0ACB7NZT3_9PEZI</name>
<protein>
    <submittedName>
        <fullName evidence="1">Uncharacterized protein</fullName>
    </submittedName>
</protein>
<keyword evidence="2" id="KW-1185">Reference proteome</keyword>
<gene>
    <name evidence="1" type="ORF">F5144DRAFT_339301</name>
</gene>
<evidence type="ECO:0000313" key="1">
    <source>
        <dbReference type="EMBL" id="KAH6622795.1"/>
    </source>
</evidence>
<evidence type="ECO:0000313" key="2">
    <source>
        <dbReference type="Proteomes" id="UP000724584"/>
    </source>
</evidence>
<dbReference type="Proteomes" id="UP000724584">
    <property type="component" value="Unassembled WGS sequence"/>
</dbReference>
<reference evidence="1 2" key="1">
    <citation type="journal article" date="2021" name="Nat. Commun.">
        <title>Genetic determinants of endophytism in the Arabidopsis root mycobiome.</title>
        <authorList>
            <person name="Mesny F."/>
            <person name="Miyauchi S."/>
            <person name="Thiergart T."/>
            <person name="Pickel B."/>
            <person name="Atanasova L."/>
            <person name="Karlsson M."/>
            <person name="Huettel B."/>
            <person name="Barry K.W."/>
            <person name="Haridas S."/>
            <person name="Chen C."/>
            <person name="Bauer D."/>
            <person name="Andreopoulos W."/>
            <person name="Pangilinan J."/>
            <person name="LaButti K."/>
            <person name="Riley R."/>
            <person name="Lipzen A."/>
            <person name="Clum A."/>
            <person name="Drula E."/>
            <person name="Henrissat B."/>
            <person name="Kohler A."/>
            <person name="Grigoriev I.V."/>
            <person name="Martin F.M."/>
            <person name="Hacquard S."/>
        </authorList>
    </citation>
    <scope>NUCLEOTIDE SEQUENCE [LARGE SCALE GENOMIC DNA]</scope>
    <source>
        <strain evidence="1 2">MPI-SDFR-AT-0079</strain>
    </source>
</reference>
<comment type="caution">
    <text evidence="1">The sequence shown here is derived from an EMBL/GenBank/DDBJ whole genome shotgun (WGS) entry which is preliminary data.</text>
</comment>
<sequence>MARKPVLFPRLSLLFLICSSCAWVGNGVAYGPVPVVVPVNGKEAVIGGAGGPEPVWRRIPGEVEGRSIPHPRSPPAEPAHVVRGGCEAMITPPPSLLARQDQGQIQALSNQLEQVSNQFRSVSQASQQVSQSSQQLSQSLQQATQRLSQTEQQLASARLQQGNAESASRSMSQASAEASRRGDEARASADRAISQAIQSASQSASRALSENMASLTSSMGASFSSALRLASQSAMDASRSAASVAQKAQADATALRDQANTQIQQAQGAALSVTQTALAVVGGIIGSSLLTGIVFVLVLRRKRNNKRRRLGRGGSESGINGNIGYPQLTGASNEAYSISSSKKDYSTSDDGRSSTYSTDDAGFRFPSDLKQPAATATSIPRKGVGYAVSYYGPRKSTINTTTTTTRGPPPKFQLGNPPPPRTTTQATQAATAAAAAVAGGGKFSLFPSPKATNPTNTTPPTAAASTSGAGQRASSGSVPTLDRWLRDGTDVSPFGTLGK</sequence>